<dbReference type="PANTHER" id="PTHR30195:SF16">
    <property type="entry name" value="TYPE I RESTRICTION ENZYME ENDONUCLEASE SUBUNIT"/>
    <property type="match status" value="1"/>
</dbReference>
<feature type="domain" description="Restriction endonuclease type I HsdR N-terminal" evidence="11">
    <location>
        <begin position="24"/>
        <end position="207"/>
    </location>
</feature>
<proteinExistence type="inferred from homology"/>
<dbReference type="GO" id="GO:0003677">
    <property type="term" value="F:DNA binding"/>
    <property type="evidence" value="ECO:0007669"/>
    <property type="project" value="UniProtKB-KW"/>
</dbReference>
<keyword evidence="8" id="KW-0378">Hydrolase</keyword>
<comment type="caution">
    <text evidence="12">The sequence shown here is derived from an EMBL/GenBank/DDBJ whole genome shotgun (WGS) entry which is preliminary data.</text>
</comment>
<dbReference type="PANTHER" id="PTHR30195">
    <property type="entry name" value="TYPE I SITE-SPECIFIC DEOXYRIBONUCLEASE PROTEIN SUBUNIT M AND R"/>
    <property type="match status" value="1"/>
</dbReference>
<keyword evidence="5" id="KW-0547">Nucleotide-binding</keyword>
<gene>
    <name evidence="12" type="ORF">CUR37_01170</name>
</gene>
<keyword evidence="9" id="KW-0067">ATP-binding</keyword>
<evidence type="ECO:0000256" key="10">
    <source>
        <dbReference type="ARBA" id="ARBA00023125"/>
    </source>
</evidence>
<reference evidence="12 13" key="1">
    <citation type="submission" date="2016-09" db="EMBL/GenBank/DDBJ databases">
        <authorList>
            <person name="Inglin R.C."/>
        </authorList>
    </citation>
    <scope>NUCLEOTIDE SEQUENCE [LARGE SCALE GENOMIC DNA]</scope>
    <source>
        <strain evidence="12 13">RI-517</strain>
    </source>
</reference>
<evidence type="ECO:0000313" key="13">
    <source>
        <dbReference type="Proteomes" id="UP000234349"/>
    </source>
</evidence>
<evidence type="ECO:0000256" key="9">
    <source>
        <dbReference type="ARBA" id="ARBA00022840"/>
    </source>
</evidence>
<organism evidence="12 13">
    <name type="scientific">Latilactobacillus sakei</name>
    <name type="common">Lactobacillus sakei</name>
    <dbReference type="NCBI Taxonomy" id="1599"/>
    <lineage>
        <taxon>Bacteria</taxon>
        <taxon>Bacillati</taxon>
        <taxon>Bacillota</taxon>
        <taxon>Bacilli</taxon>
        <taxon>Lactobacillales</taxon>
        <taxon>Lactobacillaceae</taxon>
        <taxon>Latilactobacillus</taxon>
    </lineage>
</organism>
<evidence type="ECO:0000256" key="3">
    <source>
        <dbReference type="ARBA" id="ARBA00012654"/>
    </source>
</evidence>
<keyword evidence="6" id="KW-0680">Restriction system</keyword>
<evidence type="ECO:0000259" key="11">
    <source>
        <dbReference type="Pfam" id="PF04313"/>
    </source>
</evidence>
<dbReference type="CDD" id="cd22332">
    <property type="entry name" value="HsdR_N"/>
    <property type="match status" value="1"/>
</dbReference>
<dbReference type="InterPro" id="IPR051268">
    <property type="entry name" value="Type-I_R_enzyme_R_subunit"/>
</dbReference>
<evidence type="ECO:0000256" key="8">
    <source>
        <dbReference type="ARBA" id="ARBA00022801"/>
    </source>
</evidence>
<dbReference type="InterPro" id="IPR007409">
    <property type="entry name" value="Restrct_endonuc_type1_HsdR_N"/>
</dbReference>
<dbReference type="GO" id="GO:0005524">
    <property type="term" value="F:ATP binding"/>
    <property type="evidence" value="ECO:0007669"/>
    <property type="project" value="UniProtKB-KW"/>
</dbReference>
<evidence type="ECO:0000256" key="5">
    <source>
        <dbReference type="ARBA" id="ARBA00022741"/>
    </source>
</evidence>
<evidence type="ECO:0000313" key="12">
    <source>
        <dbReference type="EMBL" id="PKX79769.1"/>
    </source>
</evidence>
<dbReference type="AlphaFoldDB" id="A0AAX0VDE9"/>
<keyword evidence="4" id="KW-0540">Nuclease</keyword>
<dbReference type="Pfam" id="PF04313">
    <property type="entry name" value="HSDR_N"/>
    <property type="match status" value="1"/>
</dbReference>
<accession>A0AAX0VDE9</accession>
<dbReference type="Proteomes" id="UP000234349">
    <property type="component" value="Unassembled WGS sequence"/>
</dbReference>
<comment type="catalytic activity">
    <reaction evidence="1">
        <text>Endonucleolytic cleavage of DNA to give random double-stranded fragments with terminal 5'-phosphates, ATP is simultaneously hydrolyzed.</text>
        <dbReference type="EC" id="3.1.21.3"/>
    </reaction>
</comment>
<keyword evidence="7 12" id="KW-0255">Endonuclease</keyword>
<evidence type="ECO:0000256" key="7">
    <source>
        <dbReference type="ARBA" id="ARBA00022759"/>
    </source>
</evidence>
<evidence type="ECO:0000256" key="6">
    <source>
        <dbReference type="ARBA" id="ARBA00022747"/>
    </source>
</evidence>
<dbReference type="Gene3D" id="3.90.1570.50">
    <property type="match status" value="1"/>
</dbReference>
<sequence>MTVETNELNFEDQLIHYLVNIGGTKQWEYLPEIQTTDQLWANFKHILEINNPDKLTRPLSKTEFAQVEEEISNLDTPYHAGQFLYGLNGKSQVEVDLDDNHHVFLTVFDQDEIGAGNTVYQIVNQIQREPVLAGRKSRRFDTTLLVNGLPIIQIEEKADGVDAKTGLNQMHQYIAEQQYTGFYSTLQILVAIAPHDVRYMANTTDDQFNTDFAFRWQREKDNRPVYDWKEFCNSMLSIPMAHQRKILRRKKYKETSIIILNHNDYF</sequence>
<evidence type="ECO:0000256" key="1">
    <source>
        <dbReference type="ARBA" id="ARBA00000851"/>
    </source>
</evidence>
<protein>
    <recommendedName>
        <fullName evidence="3">type I site-specific deoxyribonuclease</fullName>
        <ecNumber evidence="3">3.1.21.3</ecNumber>
    </recommendedName>
</protein>
<dbReference type="GO" id="GO:0009307">
    <property type="term" value="P:DNA restriction-modification system"/>
    <property type="evidence" value="ECO:0007669"/>
    <property type="project" value="UniProtKB-KW"/>
</dbReference>
<evidence type="ECO:0000256" key="2">
    <source>
        <dbReference type="ARBA" id="ARBA00008598"/>
    </source>
</evidence>
<dbReference type="EC" id="3.1.21.3" evidence="3"/>
<name>A0AAX0VDE9_LATSK</name>
<keyword evidence="10" id="KW-0238">DNA-binding</keyword>
<dbReference type="GO" id="GO:0009035">
    <property type="term" value="F:type I site-specific deoxyribonuclease activity"/>
    <property type="evidence" value="ECO:0007669"/>
    <property type="project" value="UniProtKB-EC"/>
</dbReference>
<evidence type="ECO:0000256" key="4">
    <source>
        <dbReference type="ARBA" id="ARBA00022722"/>
    </source>
</evidence>
<dbReference type="EMBL" id="MKGH01000004">
    <property type="protein sequence ID" value="PKX79769.1"/>
    <property type="molecule type" value="Genomic_DNA"/>
</dbReference>
<comment type="similarity">
    <text evidence="2">Belongs to the HsdR family.</text>
</comment>